<proteinExistence type="predicted"/>
<sequence>MIEALELVTEICGEARTAFVGEPHSDQIRDFLQLPESLFGIANVEITKLPVLPTLLVPGMSNMRVNVLGNSIKAGEPSFDLLQYRG</sequence>
<evidence type="ECO:0000313" key="2">
    <source>
        <dbReference type="Proteomes" id="UP000075787"/>
    </source>
</evidence>
<dbReference type="EMBL" id="LPZR01000226">
    <property type="protein sequence ID" value="KYO49489.1"/>
    <property type="molecule type" value="Genomic_DNA"/>
</dbReference>
<name>A0A162JMI4_9PROT</name>
<accession>A0A162JMI4</accession>
<comment type="caution">
    <text evidence="1">The sequence shown here is derived from an EMBL/GenBank/DDBJ whole genome shotgun (WGS) entry which is preliminary data.</text>
</comment>
<organism evidence="1 2">
    <name type="scientific">Tistrella mobilis</name>
    <dbReference type="NCBI Taxonomy" id="171437"/>
    <lineage>
        <taxon>Bacteria</taxon>
        <taxon>Pseudomonadati</taxon>
        <taxon>Pseudomonadota</taxon>
        <taxon>Alphaproteobacteria</taxon>
        <taxon>Geminicoccales</taxon>
        <taxon>Geminicoccaceae</taxon>
        <taxon>Tistrella</taxon>
    </lineage>
</organism>
<reference evidence="1 2" key="1">
    <citation type="submission" date="2015-12" db="EMBL/GenBank/DDBJ databases">
        <title>Genome sequence of Tistrella mobilis MCCC 1A02139.</title>
        <authorList>
            <person name="Lu L."/>
            <person name="Lai Q."/>
            <person name="Shao Z."/>
            <person name="Qian P."/>
        </authorList>
    </citation>
    <scope>NUCLEOTIDE SEQUENCE [LARGE SCALE GENOMIC DNA]</scope>
    <source>
        <strain evidence="1 2">MCCC 1A02139</strain>
    </source>
</reference>
<dbReference type="Proteomes" id="UP000075787">
    <property type="component" value="Unassembled WGS sequence"/>
</dbReference>
<gene>
    <name evidence="1" type="ORF">AUP44_16760</name>
</gene>
<protein>
    <submittedName>
        <fullName evidence="1">Uncharacterized protein</fullName>
    </submittedName>
</protein>
<dbReference type="AlphaFoldDB" id="A0A162JMI4"/>
<evidence type="ECO:0000313" key="1">
    <source>
        <dbReference type="EMBL" id="KYO49489.1"/>
    </source>
</evidence>